<keyword evidence="4 7" id="KW-0812">Transmembrane</keyword>
<comment type="subcellular location">
    <subcellularLocation>
        <location evidence="1 7">Cell membrane</location>
        <topology evidence="1 7">Multi-pass membrane protein</topology>
    </subcellularLocation>
</comment>
<dbReference type="GO" id="GO:0005886">
    <property type="term" value="C:plasma membrane"/>
    <property type="evidence" value="ECO:0007669"/>
    <property type="project" value="UniProtKB-SubCell"/>
</dbReference>
<proteinExistence type="inferred from homology"/>
<feature type="transmembrane region" description="Helical" evidence="7">
    <location>
        <begin position="173"/>
        <end position="194"/>
    </location>
</feature>
<dbReference type="NCBIfam" id="TIGR00427">
    <property type="entry name" value="NAAT family transporter"/>
    <property type="match status" value="1"/>
</dbReference>
<evidence type="ECO:0000256" key="2">
    <source>
        <dbReference type="ARBA" id="ARBA00009784"/>
    </source>
</evidence>
<feature type="transmembrane region" description="Helical" evidence="7">
    <location>
        <begin position="12"/>
        <end position="36"/>
    </location>
</feature>
<dbReference type="Pfam" id="PF01914">
    <property type="entry name" value="MarC"/>
    <property type="match status" value="1"/>
</dbReference>
<evidence type="ECO:0000256" key="7">
    <source>
        <dbReference type="RuleBase" id="RU362048"/>
    </source>
</evidence>
<keyword evidence="9" id="KW-1185">Reference proteome</keyword>
<sequence>MSDGINHLITVFFGFFAIMNPLANTAVFVGLTGDLGSAAQARIARRSLLLTFTVVFVFAALGKTIFHFFGVTLPALRIAGGILVFVIGYHMLHGEGSSLHEGSDTSAEDVAISPLAVPILAGPGTIATAMSFSASGGWSDVAVTVVVFALMCAITYVCFVFGERLLARIGEDFLKIVTRLMGLILAVIGVQMAIEGVSGAVAMLGSTPAI</sequence>
<dbReference type="EMBL" id="CP048836">
    <property type="protein sequence ID" value="QID17680.1"/>
    <property type="molecule type" value="Genomic_DNA"/>
</dbReference>
<comment type="similarity">
    <text evidence="2 7">Belongs to the UPF0056 (MarC) family.</text>
</comment>
<evidence type="ECO:0000256" key="6">
    <source>
        <dbReference type="ARBA" id="ARBA00023136"/>
    </source>
</evidence>
<evidence type="ECO:0000256" key="1">
    <source>
        <dbReference type="ARBA" id="ARBA00004651"/>
    </source>
</evidence>
<dbReference type="InterPro" id="IPR002771">
    <property type="entry name" value="Multi_antbiot-R_MarC"/>
</dbReference>
<reference evidence="8 9" key="1">
    <citation type="submission" date="2020-02" db="EMBL/GenBank/DDBJ databases">
        <title>Nitrogenibacter mangrovi gen. nov., sp. nov. isolated from mangrove sediment, a denitrifying betaproteobacterium.</title>
        <authorList>
            <person name="Liao H."/>
            <person name="Tian Y."/>
        </authorList>
    </citation>
    <scope>NUCLEOTIDE SEQUENCE [LARGE SCALE GENOMIC DNA]</scope>
    <source>
        <strain evidence="8 9">M9-3-2</strain>
    </source>
</reference>
<feature type="transmembrane region" description="Helical" evidence="7">
    <location>
        <begin position="75"/>
        <end position="92"/>
    </location>
</feature>
<dbReference type="KEGG" id="azq:G3580_08510"/>
<dbReference type="Proteomes" id="UP000501991">
    <property type="component" value="Chromosome"/>
</dbReference>
<evidence type="ECO:0000313" key="8">
    <source>
        <dbReference type="EMBL" id="QID17680.1"/>
    </source>
</evidence>
<evidence type="ECO:0000313" key="9">
    <source>
        <dbReference type="Proteomes" id="UP000501991"/>
    </source>
</evidence>
<keyword evidence="5 7" id="KW-1133">Transmembrane helix</keyword>
<dbReference type="PANTHER" id="PTHR33508:SF1">
    <property type="entry name" value="UPF0056 MEMBRANE PROTEIN YHCE"/>
    <property type="match status" value="1"/>
</dbReference>
<gene>
    <name evidence="8" type="ORF">G3580_08510</name>
</gene>
<evidence type="ECO:0000256" key="3">
    <source>
        <dbReference type="ARBA" id="ARBA00022475"/>
    </source>
</evidence>
<organism evidence="8 9">
    <name type="scientific">Nitrogeniibacter mangrovi</name>
    <dbReference type="NCBI Taxonomy" id="2016596"/>
    <lineage>
        <taxon>Bacteria</taxon>
        <taxon>Pseudomonadati</taxon>
        <taxon>Pseudomonadota</taxon>
        <taxon>Betaproteobacteria</taxon>
        <taxon>Rhodocyclales</taxon>
        <taxon>Zoogloeaceae</taxon>
        <taxon>Nitrogeniibacter</taxon>
    </lineage>
</organism>
<keyword evidence="3" id="KW-1003">Cell membrane</keyword>
<comment type="caution">
    <text evidence="7">Lacks conserved residue(s) required for the propagation of feature annotation.</text>
</comment>
<keyword evidence="6 7" id="KW-0472">Membrane</keyword>
<dbReference type="PANTHER" id="PTHR33508">
    <property type="entry name" value="UPF0056 MEMBRANE PROTEIN YHCE"/>
    <property type="match status" value="1"/>
</dbReference>
<dbReference type="AlphaFoldDB" id="A0A6C1B5V3"/>
<evidence type="ECO:0000256" key="4">
    <source>
        <dbReference type="ARBA" id="ARBA00022692"/>
    </source>
</evidence>
<dbReference type="RefSeq" id="WP_173764844.1">
    <property type="nucleotide sequence ID" value="NZ_CP048836.1"/>
</dbReference>
<name>A0A6C1B5V3_9RHOO</name>
<feature type="transmembrane region" description="Helical" evidence="7">
    <location>
        <begin position="141"/>
        <end position="161"/>
    </location>
</feature>
<feature type="transmembrane region" description="Helical" evidence="7">
    <location>
        <begin position="48"/>
        <end position="69"/>
    </location>
</feature>
<evidence type="ECO:0000256" key="5">
    <source>
        <dbReference type="ARBA" id="ARBA00022989"/>
    </source>
</evidence>
<accession>A0A6C1B5V3</accession>
<protein>
    <recommendedName>
        <fullName evidence="7">UPF0056 membrane protein</fullName>
    </recommendedName>
</protein>